<keyword evidence="7" id="KW-0812">Transmembrane</keyword>
<dbReference type="CDD" id="cd00075">
    <property type="entry name" value="HATPase"/>
    <property type="match status" value="1"/>
</dbReference>
<dbReference type="EMBL" id="MGGL01000008">
    <property type="protein sequence ID" value="OGM26898.1"/>
    <property type="molecule type" value="Genomic_DNA"/>
</dbReference>
<name>A0A1F7YJW9_9BACT</name>
<evidence type="ECO:0000256" key="4">
    <source>
        <dbReference type="ARBA" id="ARBA00022679"/>
    </source>
</evidence>
<dbReference type="InterPro" id="IPR036890">
    <property type="entry name" value="HATPase_C_sf"/>
</dbReference>
<dbReference type="PANTHER" id="PTHR45453:SF1">
    <property type="entry name" value="PHOSPHATE REGULON SENSOR PROTEIN PHOR"/>
    <property type="match status" value="1"/>
</dbReference>
<evidence type="ECO:0000256" key="1">
    <source>
        <dbReference type="ARBA" id="ARBA00000085"/>
    </source>
</evidence>
<keyword evidence="7" id="KW-1133">Transmembrane helix</keyword>
<dbReference type="Proteomes" id="UP000179221">
    <property type="component" value="Unassembled WGS sequence"/>
</dbReference>
<evidence type="ECO:0000256" key="3">
    <source>
        <dbReference type="ARBA" id="ARBA00022553"/>
    </source>
</evidence>
<evidence type="ECO:0000256" key="5">
    <source>
        <dbReference type="ARBA" id="ARBA00022777"/>
    </source>
</evidence>
<dbReference type="InterPro" id="IPR004358">
    <property type="entry name" value="Sig_transdc_His_kin-like_C"/>
</dbReference>
<protein>
    <recommendedName>
        <fullName evidence="2">histidine kinase</fullName>
        <ecNumber evidence="2">2.7.13.3</ecNumber>
    </recommendedName>
</protein>
<evidence type="ECO:0000256" key="6">
    <source>
        <dbReference type="ARBA" id="ARBA00023012"/>
    </source>
</evidence>
<dbReference type="EC" id="2.7.13.3" evidence="2"/>
<feature type="domain" description="Histidine kinase" evidence="8">
    <location>
        <begin position="110"/>
        <end position="323"/>
    </location>
</feature>
<dbReference type="GO" id="GO:0004721">
    <property type="term" value="F:phosphoprotein phosphatase activity"/>
    <property type="evidence" value="ECO:0007669"/>
    <property type="project" value="TreeGrafter"/>
</dbReference>
<dbReference type="Gene3D" id="1.10.287.130">
    <property type="match status" value="1"/>
</dbReference>
<dbReference type="PANTHER" id="PTHR45453">
    <property type="entry name" value="PHOSPHATE REGULON SENSOR PROTEIN PHOR"/>
    <property type="match status" value="1"/>
</dbReference>
<dbReference type="AlphaFoldDB" id="A0A1F7YJW9"/>
<evidence type="ECO:0000256" key="7">
    <source>
        <dbReference type="SAM" id="Phobius"/>
    </source>
</evidence>
<dbReference type="SUPFAM" id="SSF55874">
    <property type="entry name" value="ATPase domain of HSP90 chaperone/DNA topoisomerase II/histidine kinase"/>
    <property type="match status" value="1"/>
</dbReference>
<dbReference type="InterPro" id="IPR003661">
    <property type="entry name" value="HisK_dim/P_dom"/>
</dbReference>
<dbReference type="PROSITE" id="PS50109">
    <property type="entry name" value="HIS_KIN"/>
    <property type="match status" value="1"/>
</dbReference>
<evidence type="ECO:0000256" key="2">
    <source>
        <dbReference type="ARBA" id="ARBA00012438"/>
    </source>
</evidence>
<comment type="caution">
    <text evidence="9">The sequence shown here is derived from an EMBL/GenBank/DDBJ whole genome shotgun (WGS) entry which is preliminary data.</text>
</comment>
<dbReference type="Pfam" id="PF00512">
    <property type="entry name" value="HisKA"/>
    <property type="match status" value="1"/>
</dbReference>
<dbReference type="InterPro" id="IPR036097">
    <property type="entry name" value="HisK_dim/P_sf"/>
</dbReference>
<feature type="transmembrane region" description="Helical" evidence="7">
    <location>
        <begin position="71"/>
        <end position="94"/>
    </location>
</feature>
<dbReference type="PRINTS" id="PR00344">
    <property type="entry name" value="BCTRLSENSOR"/>
</dbReference>
<keyword evidence="6" id="KW-0902">Two-component regulatory system</keyword>
<dbReference type="InterPro" id="IPR050351">
    <property type="entry name" value="BphY/WalK/GraS-like"/>
</dbReference>
<keyword evidence="5" id="KW-0418">Kinase</keyword>
<evidence type="ECO:0000313" key="10">
    <source>
        <dbReference type="Proteomes" id="UP000179221"/>
    </source>
</evidence>
<proteinExistence type="predicted"/>
<comment type="catalytic activity">
    <reaction evidence="1">
        <text>ATP + protein L-histidine = ADP + protein N-phospho-L-histidine.</text>
        <dbReference type="EC" id="2.7.13.3"/>
    </reaction>
</comment>
<reference evidence="9 10" key="1">
    <citation type="journal article" date="2016" name="Nat. Commun.">
        <title>Thousands of microbial genomes shed light on interconnected biogeochemical processes in an aquifer system.</title>
        <authorList>
            <person name="Anantharaman K."/>
            <person name="Brown C.T."/>
            <person name="Hug L.A."/>
            <person name="Sharon I."/>
            <person name="Castelle C.J."/>
            <person name="Probst A.J."/>
            <person name="Thomas B.C."/>
            <person name="Singh A."/>
            <person name="Wilkins M.J."/>
            <person name="Karaoz U."/>
            <person name="Brodie E.L."/>
            <person name="Williams K.H."/>
            <person name="Hubbard S.S."/>
            <person name="Banfield J.F."/>
        </authorList>
    </citation>
    <scope>NUCLEOTIDE SEQUENCE [LARGE SCALE GENOMIC DNA]</scope>
</reference>
<keyword evidence="7" id="KW-0472">Membrane</keyword>
<dbReference type="Pfam" id="PF02518">
    <property type="entry name" value="HATPase_c"/>
    <property type="match status" value="1"/>
</dbReference>
<dbReference type="GO" id="GO:0016036">
    <property type="term" value="P:cellular response to phosphate starvation"/>
    <property type="evidence" value="ECO:0007669"/>
    <property type="project" value="TreeGrafter"/>
</dbReference>
<gene>
    <name evidence="9" type="ORF">A2628_05650</name>
</gene>
<dbReference type="SMART" id="SM00387">
    <property type="entry name" value="HATPase_c"/>
    <property type="match status" value="1"/>
</dbReference>
<keyword evidence="3" id="KW-0597">Phosphoprotein</keyword>
<accession>A0A1F7YJW9</accession>
<organism evidence="9 10">
    <name type="scientific">Candidatus Woesebacteria bacterium RIFCSPHIGHO2_01_FULL_40_22</name>
    <dbReference type="NCBI Taxonomy" id="1802499"/>
    <lineage>
        <taxon>Bacteria</taxon>
        <taxon>Candidatus Woeseibacteriota</taxon>
    </lineage>
</organism>
<evidence type="ECO:0000313" key="9">
    <source>
        <dbReference type="EMBL" id="OGM26898.1"/>
    </source>
</evidence>
<feature type="transmembrane region" description="Helical" evidence="7">
    <location>
        <begin position="12"/>
        <end position="31"/>
    </location>
</feature>
<dbReference type="CDD" id="cd00082">
    <property type="entry name" value="HisKA"/>
    <property type="match status" value="1"/>
</dbReference>
<dbReference type="GO" id="GO:0000155">
    <property type="term" value="F:phosphorelay sensor kinase activity"/>
    <property type="evidence" value="ECO:0007669"/>
    <property type="project" value="InterPro"/>
</dbReference>
<dbReference type="FunFam" id="3.30.565.10:FF:000006">
    <property type="entry name" value="Sensor histidine kinase WalK"/>
    <property type="match status" value="1"/>
</dbReference>
<keyword evidence="4" id="KW-0808">Transferase</keyword>
<evidence type="ECO:0000259" key="8">
    <source>
        <dbReference type="PROSITE" id="PS50109"/>
    </source>
</evidence>
<dbReference type="InterPro" id="IPR005467">
    <property type="entry name" value="His_kinase_dom"/>
</dbReference>
<dbReference type="GO" id="GO:0005886">
    <property type="term" value="C:plasma membrane"/>
    <property type="evidence" value="ECO:0007669"/>
    <property type="project" value="TreeGrafter"/>
</dbReference>
<dbReference type="SUPFAM" id="SSF47384">
    <property type="entry name" value="Homodimeric domain of signal transducing histidine kinase"/>
    <property type="match status" value="1"/>
</dbReference>
<sequence length="323" mass="36074">MFERARIKLTFWYFVIITILLATSSIAAINAESRAFDRIEQALSDKVQRPKLTALLSERLDQFESNFTKRLLFLDGMLLIIGAFGSYFLSGLTLSPIQKMLKEQEEFAADASHELKTPLTTIAMEIESAERTNSKLTPENRLLFQSIKEEVKRMKNIVNGLLVLVRQPSYTTSKEVTAFDLSELTDEVVSKMKKIALTKKLNLTSKFDTKIKVRANSDEIREVLVILIDNAIKYSRPKDNITISAKKVGKKAILQVSDTGVGIPKKDLPLIFHRFYRANGNDQEKGAGLGLAIAKKIVESYKGEISATSSQGTGSTFTIILSS</sequence>
<dbReference type="SMART" id="SM00388">
    <property type="entry name" value="HisKA"/>
    <property type="match status" value="1"/>
</dbReference>
<dbReference type="Gene3D" id="3.30.565.10">
    <property type="entry name" value="Histidine kinase-like ATPase, C-terminal domain"/>
    <property type="match status" value="1"/>
</dbReference>
<dbReference type="InterPro" id="IPR003594">
    <property type="entry name" value="HATPase_dom"/>
</dbReference>